<reference evidence="3" key="1">
    <citation type="submission" date="2016-10" db="EMBL/GenBank/DDBJ databases">
        <authorList>
            <person name="Varghese N."/>
            <person name="Submissions S."/>
        </authorList>
    </citation>
    <scope>NUCLEOTIDE SEQUENCE [LARGE SCALE GENOMIC DNA]</scope>
    <source>
        <strain evidence="3">CGMCC 1.10783</strain>
    </source>
</reference>
<gene>
    <name evidence="2" type="ORF">SAMN05216555_10288</name>
</gene>
<dbReference type="RefSeq" id="WP_074586762.1">
    <property type="nucleotide sequence ID" value="NZ_FNEI01000002.1"/>
</dbReference>
<evidence type="ECO:0000313" key="2">
    <source>
        <dbReference type="EMBL" id="SDI36813.1"/>
    </source>
</evidence>
<feature type="domain" description="Amidohydrolase-related" evidence="1">
    <location>
        <begin position="55"/>
        <end position="389"/>
    </location>
</feature>
<protein>
    <submittedName>
        <fullName evidence="2">Imidazolonepropionase</fullName>
    </submittedName>
</protein>
<dbReference type="OrthoDB" id="3189065at2"/>
<dbReference type="PANTHER" id="PTHR43135">
    <property type="entry name" value="ALPHA-D-RIBOSE 1-METHYLPHOSPHONATE 5-TRIPHOSPHATE DIPHOSPHATASE"/>
    <property type="match status" value="1"/>
</dbReference>
<dbReference type="AlphaFoldDB" id="A0A1G8K099"/>
<dbReference type="InterPro" id="IPR006680">
    <property type="entry name" value="Amidohydro-rel"/>
</dbReference>
<name>A0A1G8K099_9MICC</name>
<sequence length="407" mass="43200">MSTTALVIRNASVLDVHAGTYSIADVVSVDGKIRTVGLDAEAPAGARTIDGTGKFVIPGLIDAHVHVVASSADFRSLTWTPASYVYAQTARIMGEMLRRGFTTVRDLSGADFGLALAQSEGLLEGPKLHFCGKALSQTGGHGDMRLPGEDHDPNGRGCCGIGRVADGVDAVRAAARDELRKGAHHIKIMASGGVSSPTDRIDSTQYSMEEMRAAVEEAEAANRYVAAHAYTARAINRALEAGVRSIEHGNLLDDESLRLFLEKDAFLVPTLVTYWALKEEGKEFGLTEEMWAKVDSVLSSGLEAIARAHEAGVKLVFGSDLLGGMHRHQNEQFRLLGKVQPAIDAIRSATTTAALLLGREGELGVVAPGADADLLVLDADPVADIAVLADISEHLEYLIQDGAVVSR</sequence>
<dbReference type="Proteomes" id="UP000182130">
    <property type="component" value="Unassembled WGS sequence"/>
</dbReference>
<proteinExistence type="predicted"/>
<evidence type="ECO:0000259" key="1">
    <source>
        <dbReference type="Pfam" id="PF01979"/>
    </source>
</evidence>
<dbReference type="Pfam" id="PF01979">
    <property type="entry name" value="Amidohydro_1"/>
    <property type="match status" value="1"/>
</dbReference>
<dbReference type="PANTHER" id="PTHR43135:SF3">
    <property type="entry name" value="ALPHA-D-RIBOSE 1-METHYLPHOSPHONATE 5-TRIPHOSPHATE DIPHOSPHATASE"/>
    <property type="match status" value="1"/>
</dbReference>
<evidence type="ECO:0000313" key="3">
    <source>
        <dbReference type="Proteomes" id="UP000182130"/>
    </source>
</evidence>
<dbReference type="InterPro" id="IPR032466">
    <property type="entry name" value="Metal_Hydrolase"/>
</dbReference>
<dbReference type="SUPFAM" id="SSF51556">
    <property type="entry name" value="Metallo-dependent hydrolases"/>
    <property type="match status" value="1"/>
</dbReference>
<dbReference type="InterPro" id="IPR051781">
    <property type="entry name" value="Metallo-dep_Hydrolase"/>
</dbReference>
<keyword evidence="3" id="KW-1185">Reference proteome</keyword>
<dbReference type="SUPFAM" id="SSF51338">
    <property type="entry name" value="Composite domain of metallo-dependent hydrolases"/>
    <property type="match status" value="1"/>
</dbReference>
<dbReference type="CDD" id="cd01299">
    <property type="entry name" value="Met_dep_hydrolase_A"/>
    <property type="match status" value="1"/>
</dbReference>
<dbReference type="Gene3D" id="3.20.20.140">
    <property type="entry name" value="Metal-dependent hydrolases"/>
    <property type="match status" value="1"/>
</dbReference>
<dbReference type="InterPro" id="IPR011059">
    <property type="entry name" value="Metal-dep_hydrolase_composite"/>
</dbReference>
<accession>A0A1G8K099</accession>
<dbReference type="GO" id="GO:0016810">
    <property type="term" value="F:hydrolase activity, acting on carbon-nitrogen (but not peptide) bonds"/>
    <property type="evidence" value="ECO:0007669"/>
    <property type="project" value="InterPro"/>
</dbReference>
<dbReference type="InterPro" id="IPR057744">
    <property type="entry name" value="OTAase-like"/>
</dbReference>
<dbReference type="Gene3D" id="2.30.40.10">
    <property type="entry name" value="Urease, subunit C, domain 1"/>
    <property type="match status" value="1"/>
</dbReference>
<organism evidence="2 3">
    <name type="scientific">Arthrobacter cupressi</name>
    <dbReference type="NCBI Taxonomy" id="1045773"/>
    <lineage>
        <taxon>Bacteria</taxon>
        <taxon>Bacillati</taxon>
        <taxon>Actinomycetota</taxon>
        <taxon>Actinomycetes</taxon>
        <taxon>Micrococcales</taxon>
        <taxon>Micrococcaceae</taxon>
        <taxon>Arthrobacter</taxon>
    </lineage>
</organism>
<dbReference type="EMBL" id="FNEI01000002">
    <property type="protein sequence ID" value="SDI36813.1"/>
    <property type="molecule type" value="Genomic_DNA"/>
</dbReference>
<dbReference type="STRING" id="1045773.SAMN05216555_10288"/>